<feature type="domain" description="AB hydrolase-1" evidence="1">
    <location>
        <begin position="6"/>
        <end position="241"/>
    </location>
</feature>
<dbReference type="PANTHER" id="PTHR10992">
    <property type="entry name" value="METHYLESTERASE FAMILY MEMBER"/>
    <property type="match status" value="1"/>
</dbReference>
<accession>A0ABD1HKZ5</accession>
<dbReference type="InterPro" id="IPR029058">
    <property type="entry name" value="AB_hydrolase_fold"/>
</dbReference>
<keyword evidence="3" id="KW-1185">Reference proteome</keyword>
<dbReference type="InterPro" id="IPR045889">
    <property type="entry name" value="MES/HNL"/>
</dbReference>
<protein>
    <submittedName>
        <fullName evidence="2">Esterase PIR7A isoform X2</fullName>
    </submittedName>
</protein>
<dbReference type="Proteomes" id="UP001567538">
    <property type="component" value="Unassembled WGS sequence"/>
</dbReference>
<proteinExistence type="predicted"/>
<dbReference type="Pfam" id="PF12697">
    <property type="entry name" value="Abhydrolase_6"/>
    <property type="match status" value="1"/>
</dbReference>
<comment type="caution">
    <text evidence="2">The sequence shown here is derived from an EMBL/GenBank/DDBJ whole genome shotgun (WGS) entry which is preliminary data.</text>
</comment>
<dbReference type="PANTHER" id="PTHR10992:SF1066">
    <property type="entry name" value="METHYL JASMONATE ESTERASE 1"/>
    <property type="match status" value="1"/>
</dbReference>
<dbReference type="AlphaFoldDB" id="A0ABD1HKZ5"/>
<dbReference type="EMBL" id="JBEAFC010000005">
    <property type="protein sequence ID" value="KAL1556982.1"/>
    <property type="molecule type" value="Genomic_DNA"/>
</dbReference>
<evidence type="ECO:0000313" key="2">
    <source>
        <dbReference type="EMBL" id="KAL1556982.1"/>
    </source>
</evidence>
<sequence>MRKLHLVLVHGACHGAWCWYKVATELRSEGHRVTVLDMAAAGADPKRVEELSSISDYCRPLMEFMATLPPEERVVLVGHSLGGVCISLAMEKFPHQVSVAVFVTALMPGPDLSLLALVAQHEKQLDSYMDTQFRFNNGPDRPPTSLQFGPDYMATRLYNLSPPEDLTLATLLMRPIGLYDEADLAKEVTLSKQNYGSVRRVFLVCEEDMALKKEFQEWMIDNNPVDEVNIISGADHMPMFSKSQHLSALLHHLPLKYHHIS</sequence>
<organism evidence="2 3">
    <name type="scientific">Salvia divinorum</name>
    <name type="common">Maria pastora</name>
    <name type="synonym">Diviner's sage</name>
    <dbReference type="NCBI Taxonomy" id="28513"/>
    <lineage>
        <taxon>Eukaryota</taxon>
        <taxon>Viridiplantae</taxon>
        <taxon>Streptophyta</taxon>
        <taxon>Embryophyta</taxon>
        <taxon>Tracheophyta</taxon>
        <taxon>Spermatophyta</taxon>
        <taxon>Magnoliopsida</taxon>
        <taxon>eudicotyledons</taxon>
        <taxon>Gunneridae</taxon>
        <taxon>Pentapetalae</taxon>
        <taxon>asterids</taxon>
        <taxon>lamiids</taxon>
        <taxon>Lamiales</taxon>
        <taxon>Lamiaceae</taxon>
        <taxon>Nepetoideae</taxon>
        <taxon>Mentheae</taxon>
        <taxon>Salviinae</taxon>
        <taxon>Salvia</taxon>
        <taxon>Salvia subgen. Calosphace</taxon>
    </lineage>
</organism>
<name>A0ABD1HKZ5_SALDI</name>
<evidence type="ECO:0000259" key="1">
    <source>
        <dbReference type="Pfam" id="PF12697"/>
    </source>
</evidence>
<gene>
    <name evidence="2" type="ORF">AAHA92_12527</name>
</gene>
<dbReference type="SUPFAM" id="SSF53474">
    <property type="entry name" value="alpha/beta-Hydrolases"/>
    <property type="match status" value="1"/>
</dbReference>
<dbReference type="FunFam" id="3.40.50.1820:FF:000051">
    <property type="entry name" value="(S)-hydroxynitrile lyase"/>
    <property type="match status" value="1"/>
</dbReference>
<dbReference type="Gene3D" id="3.40.50.1820">
    <property type="entry name" value="alpha/beta hydrolase"/>
    <property type="match status" value="1"/>
</dbReference>
<evidence type="ECO:0000313" key="3">
    <source>
        <dbReference type="Proteomes" id="UP001567538"/>
    </source>
</evidence>
<dbReference type="GO" id="GO:0016787">
    <property type="term" value="F:hydrolase activity"/>
    <property type="evidence" value="ECO:0007669"/>
    <property type="project" value="UniProtKB-ARBA"/>
</dbReference>
<dbReference type="InterPro" id="IPR000073">
    <property type="entry name" value="AB_hydrolase_1"/>
</dbReference>
<reference evidence="2 3" key="1">
    <citation type="submission" date="2024-06" db="EMBL/GenBank/DDBJ databases">
        <title>A chromosome level genome sequence of Diviner's sage (Salvia divinorum).</title>
        <authorList>
            <person name="Ford S.A."/>
            <person name="Ro D.-K."/>
            <person name="Ness R.W."/>
            <person name="Phillips M.A."/>
        </authorList>
    </citation>
    <scope>NUCLEOTIDE SEQUENCE [LARGE SCALE GENOMIC DNA]</scope>
    <source>
        <strain evidence="2">SAF-2024a</strain>
        <tissue evidence="2">Leaf</tissue>
    </source>
</reference>